<comment type="caution">
    <text evidence="9">The sequence shown here is derived from an EMBL/GenBank/DDBJ whole genome shotgun (WGS) entry which is preliminary data.</text>
</comment>
<evidence type="ECO:0000256" key="5">
    <source>
        <dbReference type="ARBA" id="ARBA00023163"/>
    </source>
</evidence>
<dbReference type="InterPro" id="IPR013249">
    <property type="entry name" value="RNA_pol_sigma70_r4_t2"/>
</dbReference>
<reference evidence="10" key="1">
    <citation type="journal article" date="2019" name="Int. J. Syst. Evol. Microbiol.">
        <title>The Global Catalogue of Microorganisms (GCM) 10K type strain sequencing project: providing services to taxonomists for standard genome sequencing and annotation.</title>
        <authorList>
            <consortium name="The Broad Institute Genomics Platform"/>
            <consortium name="The Broad Institute Genome Sequencing Center for Infectious Disease"/>
            <person name="Wu L."/>
            <person name="Ma J."/>
        </authorList>
    </citation>
    <scope>NUCLEOTIDE SEQUENCE [LARGE SCALE GENOMIC DNA]</scope>
    <source>
        <strain evidence="10">NCAIM B.01391</strain>
    </source>
</reference>
<dbReference type="InterPro" id="IPR036388">
    <property type="entry name" value="WH-like_DNA-bd_sf"/>
</dbReference>
<dbReference type="Pfam" id="PF04542">
    <property type="entry name" value="Sigma70_r2"/>
    <property type="match status" value="1"/>
</dbReference>
<feature type="region of interest" description="Disordered" evidence="6">
    <location>
        <begin position="1"/>
        <end position="20"/>
    </location>
</feature>
<dbReference type="EMBL" id="JBHSLW010000037">
    <property type="protein sequence ID" value="MFC5422330.1"/>
    <property type="molecule type" value="Genomic_DNA"/>
</dbReference>
<name>A0ABW0IYH7_9HYPH</name>
<keyword evidence="10" id="KW-1185">Reference proteome</keyword>
<keyword evidence="4" id="KW-0238">DNA-binding</keyword>
<organism evidence="9 10">
    <name type="scientific">Bosea eneae</name>
    <dbReference type="NCBI Taxonomy" id="151454"/>
    <lineage>
        <taxon>Bacteria</taxon>
        <taxon>Pseudomonadati</taxon>
        <taxon>Pseudomonadota</taxon>
        <taxon>Alphaproteobacteria</taxon>
        <taxon>Hyphomicrobiales</taxon>
        <taxon>Boseaceae</taxon>
        <taxon>Bosea</taxon>
    </lineage>
</organism>
<evidence type="ECO:0000256" key="6">
    <source>
        <dbReference type="SAM" id="MobiDB-lite"/>
    </source>
</evidence>
<evidence type="ECO:0000256" key="1">
    <source>
        <dbReference type="ARBA" id="ARBA00010641"/>
    </source>
</evidence>
<dbReference type="Proteomes" id="UP001596053">
    <property type="component" value="Unassembled WGS sequence"/>
</dbReference>
<dbReference type="SUPFAM" id="SSF88946">
    <property type="entry name" value="Sigma2 domain of RNA polymerase sigma factors"/>
    <property type="match status" value="1"/>
</dbReference>
<gene>
    <name evidence="9" type="ORF">ACFPOB_22440</name>
</gene>
<dbReference type="InterPro" id="IPR013324">
    <property type="entry name" value="RNA_pol_sigma_r3/r4-like"/>
</dbReference>
<sequence length="213" mass="23358">MRHERATEEAGPTRDLPKSAPALSLDELETQLRPVFLAALAGDAAAYRLFLDAISVRLRGYLRGMLARAGRHEPSEIEDVLQETLLALHLSQHTYDRTSPVTAWAHAIARYKLIDHLRRSGRHAGSLPLDDEAYQLADPTGGAASEARLDLERAMATLPERTRRLIDRVKLQGGSIAEAAQAAGMTETAAKVAIHRGLQAMARFLSRRGERPG</sequence>
<dbReference type="InterPro" id="IPR013325">
    <property type="entry name" value="RNA_pol_sigma_r2"/>
</dbReference>
<dbReference type="Pfam" id="PF08281">
    <property type="entry name" value="Sigma70_r4_2"/>
    <property type="match status" value="1"/>
</dbReference>
<evidence type="ECO:0000256" key="2">
    <source>
        <dbReference type="ARBA" id="ARBA00023015"/>
    </source>
</evidence>
<dbReference type="SUPFAM" id="SSF88659">
    <property type="entry name" value="Sigma3 and sigma4 domains of RNA polymerase sigma factors"/>
    <property type="match status" value="1"/>
</dbReference>
<dbReference type="Gene3D" id="1.10.10.10">
    <property type="entry name" value="Winged helix-like DNA-binding domain superfamily/Winged helix DNA-binding domain"/>
    <property type="match status" value="1"/>
</dbReference>
<feature type="domain" description="RNA polymerase sigma factor 70 region 4 type 2" evidence="8">
    <location>
        <begin position="149"/>
        <end position="201"/>
    </location>
</feature>
<protein>
    <submittedName>
        <fullName evidence="9">Sigma-70 family RNA polymerase sigma factor</fullName>
    </submittedName>
</protein>
<dbReference type="RefSeq" id="WP_377800602.1">
    <property type="nucleotide sequence ID" value="NZ_JBHSLW010000037.1"/>
</dbReference>
<evidence type="ECO:0000256" key="4">
    <source>
        <dbReference type="ARBA" id="ARBA00023125"/>
    </source>
</evidence>
<comment type="similarity">
    <text evidence="1">Belongs to the sigma-70 factor family. ECF subfamily.</text>
</comment>
<dbReference type="Gene3D" id="1.10.1740.10">
    <property type="match status" value="1"/>
</dbReference>
<evidence type="ECO:0000313" key="9">
    <source>
        <dbReference type="EMBL" id="MFC5422330.1"/>
    </source>
</evidence>
<dbReference type="NCBIfam" id="TIGR02937">
    <property type="entry name" value="sigma70-ECF"/>
    <property type="match status" value="1"/>
</dbReference>
<feature type="compositionally biased region" description="Basic and acidic residues" evidence="6">
    <location>
        <begin position="1"/>
        <end position="17"/>
    </location>
</feature>
<dbReference type="InterPro" id="IPR007627">
    <property type="entry name" value="RNA_pol_sigma70_r2"/>
</dbReference>
<accession>A0ABW0IYH7</accession>
<feature type="domain" description="RNA polymerase sigma-70 region 2" evidence="7">
    <location>
        <begin position="58"/>
        <end position="122"/>
    </location>
</feature>
<dbReference type="InterPro" id="IPR014284">
    <property type="entry name" value="RNA_pol_sigma-70_dom"/>
</dbReference>
<evidence type="ECO:0000259" key="7">
    <source>
        <dbReference type="Pfam" id="PF04542"/>
    </source>
</evidence>
<keyword evidence="2" id="KW-0805">Transcription regulation</keyword>
<dbReference type="InterPro" id="IPR039425">
    <property type="entry name" value="RNA_pol_sigma-70-like"/>
</dbReference>
<dbReference type="PANTHER" id="PTHR43133">
    <property type="entry name" value="RNA POLYMERASE ECF-TYPE SIGMA FACTO"/>
    <property type="match status" value="1"/>
</dbReference>
<keyword evidence="5" id="KW-0804">Transcription</keyword>
<dbReference type="PANTHER" id="PTHR43133:SF58">
    <property type="entry name" value="ECF RNA POLYMERASE SIGMA FACTOR SIGD"/>
    <property type="match status" value="1"/>
</dbReference>
<dbReference type="NCBIfam" id="NF009191">
    <property type="entry name" value="PRK12539.1"/>
    <property type="match status" value="1"/>
</dbReference>
<evidence type="ECO:0000313" key="10">
    <source>
        <dbReference type="Proteomes" id="UP001596053"/>
    </source>
</evidence>
<proteinExistence type="inferred from homology"/>
<evidence type="ECO:0000256" key="3">
    <source>
        <dbReference type="ARBA" id="ARBA00023082"/>
    </source>
</evidence>
<evidence type="ECO:0000259" key="8">
    <source>
        <dbReference type="Pfam" id="PF08281"/>
    </source>
</evidence>
<keyword evidence="3" id="KW-0731">Sigma factor</keyword>